<keyword evidence="3" id="KW-1185">Reference proteome</keyword>
<dbReference type="PANTHER" id="PTHR22893">
    <property type="entry name" value="NADH OXIDOREDUCTASE-RELATED"/>
    <property type="match status" value="1"/>
</dbReference>
<dbReference type="Proteomes" id="UP001358417">
    <property type="component" value="Unassembled WGS sequence"/>
</dbReference>
<reference evidence="2 3" key="1">
    <citation type="submission" date="2023-08" db="EMBL/GenBank/DDBJ databases">
        <title>Black Yeasts Isolated from many extreme environments.</title>
        <authorList>
            <person name="Coleine C."/>
            <person name="Stajich J.E."/>
            <person name="Selbmann L."/>
        </authorList>
    </citation>
    <scope>NUCLEOTIDE SEQUENCE [LARGE SCALE GENOMIC DNA]</scope>
    <source>
        <strain evidence="2 3">CCFEE 5792</strain>
    </source>
</reference>
<name>A0AAV9MVJ0_9EURO</name>
<evidence type="ECO:0000313" key="3">
    <source>
        <dbReference type="Proteomes" id="UP001358417"/>
    </source>
</evidence>
<dbReference type="AlphaFoldDB" id="A0AAV9MVJ0"/>
<proteinExistence type="predicted"/>
<dbReference type="PANTHER" id="PTHR22893:SF91">
    <property type="entry name" value="NADPH DEHYDROGENASE 2-RELATED"/>
    <property type="match status" value="1"/>
</dbReference>
<dbReference type="EMBL" id="JAVRRD010000046">
    <property type="protein sequence ID" value="KAK5044606.1"/>
    <property type="molecule type" value="Genomic_DNA"/>
</dbReference>
<dbReference type="InterPro" id="IPR045247">
    <property type="entry name" value="Oye-like"/>
</dbReference>
<dbReference type="InterPro" id="IPR001155">
    <property type="entry name" value="OxRdtase_FMN_N"/>
</dbReference>
<evidence type="ECO:0000259" key="1">
    <source>
        <dbReference type="Pfam" id="PF00724"/>
    </source>
</evidence>
<dbReference type="RefSeq" id="XP_064700262.1">
    <property type="nucleotide sequence ID" value="XM_064854155.1"/>
</dbReference>
<dbReference type="GO" id="GO:0010181">
    <property type="term" value="F:FMN binding"/>
    <property type="evidence" value="ECO:0007669"/>
    <property type="project" value="InterPro"/>
</dbReference>
<dbReference type="SUPFAM" id="SSF51395">
    <property type="entry name" value="FMN-linked oxidoreductases"/>
    <property type="match status" value="1"/>
</dbReference>
<dbReference type="GO" id="GO:0003959">
    <property type="term" value="F:NADPH dehydrogenase activity"/>
    <property type="evidence" value="ECO:0007669"/>
    <property type="project" value="TreeGrafter"/>
</dbReference>
<dbReference type="FunFam" id="3.20.20.70:FF:000138">
    <property type="entry name" value="NADPH dehydrogenase 1"/>
    <property type="match status" value="1"/>
</dbReference>
<dbReference type="GeneID" id="89978776"/>
<dbReference type="Gene3D" id="3.20.20.70">
    <property type="entry name" value="Aldolase class I"/>
    <property type="match status" value="1"/>
</dbReference>
<organism evidence="2 3">
    <name type="scientific">Exophiala bonariae</name>
    <dbReference type="NCBI Taxonomy" id="1690606"/>
    <lineage>
        <taxon>Eukaryota</taxon>
        <taxon>Fungi</taxon>
        <taxon>Dikarya</taxon>
        <taxon>Ascomycota</taxon>
        <taxon>Pezizomycotina</taxon>
        <taxon>Eurotiomycetes</taxon>
        <taxon>Chaetothyriomycetidae</taxon>
        <taxon>Chaetothyriales</taxon>
        <taxon>Herpotrichiellaceae</taxon>
        <taxon>Exophiala</taxon>
    </lineage>
</organism>
<protein>
    <recommendedName>
        <fullName evidence="1">NADH:flavin oxidoreductase/NADH oxidase N-terminal domain-containing protein</fullName>
    </recommendedName>
</protein>
<dbReference type="InterPro" id="IPR013785">
    <property type="entry name" value="Aldolase_TIM"/>
</dbReference>
<evidence type="ECO:0000313" key="2">
    <source>
        <dbReference type="EMBL" id="KAK5044606.1"/>
    </source>
</evidence>
<dbReference type="Pfam" id="PF00724">
    <property type="entry name" value="Oxidored_FMN"/>
    <property type="match status" value="1"/>
</dbReference>
<comment type="caution">
    <text evidence="2">The sequence shown here is derived from an EMBL/GenBank/DDBJ whole genome shotgun (WGS) entry which is preliminary data.</text>
</comment>
<sequence>MGSITATPPTQHPPSQLFAPLKLGNLTLAHRIVMAPMTRFRANDAHIPSPLAATFYGQRASVPGTLLITEATFISPRASGFPNTPGIFNGAQIAAWKTVTDAVHTKGSYIFLQLQALGRGADAALLKTDPDGPFDFVSSSATPIDSTQPVPRALSTSEIKSYIDDYATAARNAMEAGFDGVEIHGALGFLIDQFTQDVSNRRDDAYGGSVENRSRFALEVARAVVDAIGPDRVGVRLSPYSTFQGMKMADPVPQFVHLVQGLKDLGIAYLHLVESRVVGNEDVESQDEVVKAETLDVFVQAWGGVGPVLLAGGFTPESAKKAVDDEFKGKDVAIVFGRHFTANPDLPFRIANGIAFASYDRPTFYGGQEKGYTDFAFSDEFVRLQSKA</sequence>
<accession>A0AAV9MVJ0</accession>
<dbReference type="CDD" id="cd02933">
    <property type="entry name" value="OYE_like_FMN"/>
    <property type="match status" value="1"/>
</dbReference>
<feature type="domain" description="NADH:flavin oxidoreductase/NADH oxidase N-terminal" evidence="1">
    <location>
        <begin position="16"/>
        <end position="354"/>
    </location>
</feature>
<gene>
    <name evidence="2" type="ORF">LTR84_010620</name>
</gene>